<keyword evidence="5 8" id="KW-0067">ATP-binding</keyword>
<gene>
    <name evidence="8" type="ORF">BMIN_1652</name>
</gene>
<dbReference type="Gene3D" id="3.40.50.300">
    <property type="entry name" value="P-loop containing nucleotide triphosphate hydrolases"/>
    <property type="match status" value="1"/>
</dbReference>
<keyword evidence="4" id="KW-0547">Nucleotide-binding</keyword>
<dbReference type="SMART" id="SM00382">
    <property type="entry name" value="AAA"/>
    <property type="match status" value="1"/>
</dbReference>
<keyword evidence="8" id="KW-0378">Hydrolase</keyword>
<feature type="domain" description="ABC transporter" evidence="7">
    <location>
        <begin position="3"/>
        <end position="226"/>
    </location>
</feature>
<name>A0A087BHP4_9BIFI</name>
<dbReference type="GO" id="GO:0005524">
    <property type="term" value="F:ATP binding"/>
    <property type="evidence" value="ECO:0007669"/>
    <property type="project" value="UniProtKB-KW"/>
</dbReference>
<dbReference type="RefSeq" id="WP_022861946.1">
    <property type="nucleotide sequence ID" value="NZ_JGZD01000017.1"/>
</dbReference>
<dbReference type="PROSITE" id="PS00211">
    <property type="entry name" value="ABC_TRANSPORTER_1"/>
    <property type="match status" value="1"/>
</dbReference>
<proteinExistence type="inferred from homology"/>
<reference evidence="8 9" key="1">
    <citation type="submission" date="2014-03" db="EMBL/GenBank/DDBJ databases">
        <title>Genomics of Bifidobacteria.</title>
        <authorList>
            <person name="Ventura M."/>
            <person name="Milani C."/>
            <person name="Lugli G.A."/>
        </authorList>
    </citation>
    <scope>NUCLEOTIDE SEQUENCE [LARGE SCALE GENOMIC DNA]</scope>
    <source>
        <strain evidence="8 9">LMG 11592</strain>
    </source>
</reference>
<dbReference type="GO" id="GO:0016887">
    <property type="term" value="F:ATP hydrolysis activity"/>
    <property type="evidence" value="ECO:0007669"/>
    <property type="project" value="InterPro"/>
</dbReference>
<evidence type="ECO:0000256" key="2">
    <source>
        <dbReference type="ARBA" id="ARBA00005417"/>
    </source>
</evidence>
<dbReference type="AlphaFoldDB" id="A0A087BHP4"/>
<dbReference type="GO" id="GO:0046677">
    <property type="term" value="P:response to antibiotic"/>
    <property type="evidence" value="ECO:0007669"/>
    <property type="project" value="UniProtKB-KW"/>
</dbReference>
<dbReference type="PANTHER" id="PTHR42711:SF5">
    <property type="entry name" value="ABC TRANSPORTER ATP-BINDING PROTEIN NATA"/>
    <property type="match status" value="1"/>
</dbReference>
<dbReference type="eggNOG" id="COG1131">
    <property type="taxonomic scope" value="Bacteria"/>
</dbReference>
<dbReference type="SUPFAM" id="SSF52540">
    <property type="entry name" value="P-loop containing nucleoside triphosphate hydrolases"/>
    <property type="match status" value="1"/>
</dbReference>
<keyword evidence="6" id="KW-0046">Antibiotic resistance</keyword>
<dbReference type="PANTHER" id="PTHR42711">
    <property type="entry name" value="ABC TRANSPORTER ATP-BINDING PROTEIN"/>
    <property type="match status" value="1"/>
</dbReference>
<dbReference type="InterPro" id="IPR050763">
    <property type="entry name" value="ABC_transporter_ATP-binding"/>
</dbReference>
<comment type="similarity">
    <text evidence="2">Belongs to the ABC transporter superfamily.</text>
</comment>
<dbReference type="STRING" id="1693.BMIN_1652"/>
<sequence>MLIETRGLTKIYKAGTVVNNLNISIPEGSFTAFLGPNGAGKSTTIAMLINLLTPTSGHVIYDDQLLNEGQFSVVFQHSVLDPTLTVTENLALRARMRHGSRAEALADVQRAIDLTNLGDLTGQRYGRLSGGQRRRVDIARALLNRPRLLFLDEPTTGLDIQTRSAIWQLLNRINSDGTTIFLTTHYLEEADNASLVYIIDHGSIIAQGSATELKRRYAQVKLTIMASDLREVKALIGPRHPGHIVDDRLVIELPDSITALSILEPIKNRITGFECRSGSMDDVFLKLTGREMR</sequence>
<dbReference type="InterPro" id="IPR003593">
    <property type="entry name" value="AAA+_ATPase"/>
</dbReference>
<dbReference type="Proteomes" id="UP000029014">
    <property type="component" value="Unassembled WGS sequence"/>
</dbReference>
<dbReference type="PROSITE" id="PS50893">
    <property type="entry name" value="ABC_TRANSPORTER_2"/>
    <property type="match status" value="1"/>
</dbReference>
<dbReference type="EMBL" id="JGZD01000017">
    <property type="protein sequence ID" value="KFI70544.1"/>
    <property type="molecule type" value="Genomic_DNA"/>
</dbReference>
<organism evidence="8 9">
    <name type="scientific">Bifidobacterium minimum</name>
    <dbReference type="NCBI Taxonomy" id="1693"/>
    <lineage>
        <taxon>Bacteria</taxon>
        <taxon>Bacillati</taxon>
        <taxon>Actinomycetota</taxon>
        <taxon>Actinomycetes</taxon>
        <taxon>Bifidobacteriales</taxon>
        <taxon>Bifidobacteriaceae</taxon>
        <taxon>Bifidobacterium</taxon>
    </lineage>
</organism>
<comment type="subcellular location">
    <subcellularLocation>
        <location evidence="1">Cell membrane</location>
        <topology evidence="1">Peripheral membrane protein</topology>
    </subcellularLocation>
</comment>
<evidence type="ECO:0000256" key="3">
    <source>
        <dbReference type="ARBA" id="ARBA00022448"/>
    </source>
</evidence>
<keyword evidence="9" id="KW-1185">Reference proteome</keyword>
<evidence type="ECO:0000256" key="4">
    <source>
        <dbReference type="ARBA" id="ARBA00022741"/>
    </source>
</evidence>
<accession>A0A087BHP4</accession>
<keyword evidence="3" id="KW-0813">Transport</keyword>
<comment type="caution">
    <text evidence="8">The sequence shown here is derived from an EMBL/GenBank/DDBJ whole genome shotgun (WGS) entry which is preliminary data.</text>
</comment>
<evidence type="ECO:0000256" key="6">
    <source>
        <dbReference type="ARBA" id="ARBA00023251"/>
    </source>
</evidence>
<evidence type="ECO:0000256" key="5">
    <source>
        <dbReference type="ARBA" id="ARBA00022840"/>
    </source>
</evidence>
<dbReference type="InterPro" id="IPR003439">
    <property type="entry name" value="ABC_transporter-like_ATP-bd"/>
</dbReference>
<dbReference type="InterPro" id="IPR017871">
    <property type="entry name" value="ABC_transporter-like_CS"/>
</dbReference>
<evidence type="ECO:0000259" key="7">
    <source>
        <dbReference type="PROSITE" id="PS50893"/>
    </source>
</evidence>
<dbReference type="InterPro" id="IPR027417">
    <property type="entry name" value="P-loop_NTPase"/>
</dbReference>
<evidence type="ECO:0000313" key="9">
    <source>
        <dbReference type="Proteomes" id="UP000029014"/>
    </source>
</evidence>
<protein>
    <submittedName>
        <fullName evidence="8">ABC transporter ATP-binding protein</fullName>
        <ecNumber evidence="8">3.6.3.31</ecNumber>
    </submittedName>
</protein>
<evidence type="ECO:0000313" key="8">
    <source>
        <dbReference type="EMBL" id="KFI70544.1"/>
    </source>
</evidence>
<dbReference type="Pfam" id="PF00005">
    <property type="entry name" value="ABC_tran"/>
    <property type="match status" value="1"/>
</dbReference>
<evidence type="ECO:0000256" key="1">
    <source>
        <dbReference type="ARBA" id="ARBA00004202"/>
    </source>
</evidence>
<dbReference type="GO" id="GO:0005886">
    <property type="term" value="C:plasma membrane"/>
    <property type="evidence" value="ECO:0007669"/>
    <property type="project" value="UniProtKB-SubCell"/>
</dbReference>
<dbReference type="EC" id="3.6.3.31" evidence="8"/>